<dbReference type="GO" id="GO:0006406">
    <property type="term" value="P:mRNA export from nucleus"/>
    <property type="evidence" value="ECO:0007669"/>
    <property type="project" value="TreeGrafter"/>
</dbReference>
<organism evidence="9 10">
    <name type="scientific">Drosophila madeirensis</name>
    <name type="common">Fruit fly</name>
    <dbReference type="NCBI Taxonomy" id="30013"/>
    <lineage>
        <taxon>Eukaryota</taxon>
        <taxon>Metazoa</taxon>
        <taxon>Ecdysozoa</taxon>
        <taxon>Arthropoda</taxon>
        <taxon>Hexapoda</taxon>
        <taxon>Insecta</taxon>
        <taxon>Pterygota</taxon>
        <taxon>Neoptera</taxon>
        <taxon>Endopterygota</taxon>
        <taxon>Diptera</taxon>
        <taxon>Brachycera</taxon>
        <taxon>Muscomorpha</taxon>
        <taxon>Ephydroidea</taxon>
        <taxon>Drosophilidae</taxon>
        <taxon>Drosophila</taxon>
        <taxon>Sophophora</taxon>
    </lineage>
</organism>
<evidence type="ECO:0000256" key="3">
    <source>
        <dbReference type="ARBA" id="ARBA00022816"/>
    </source>
</evidence>
<dbReference type="InterPro" id="IPR035979">
    <property type="entry name" value="RBD_domain_sf"/>
</dbReference>
<evidence type="ECO:0000256" key="1">
    <source>
        <dbReference type="ARBA" id="ARBA00004123"/>
    </source>
</evidence>
<dbReference type="Gene3D" id="3.30.70.330">
    <property type="match status" value="1"/>
</dbReference>
<feature type="compositionally biased region" description="Low complexity" evidence="7">
    <location>
        <begin position="32"/>
        <end position="45"/>
    </location>
</feature>
<dbReference type="PANTHER" id="PTHR19965">
    <property type="entry name" value="RNA AND EXPORT FACTOR BINDING PROTEIN"/>
    <property type="match status" value="1"/>
</dbReference>
<dbReference type="GO" id="GO:0003729">
    <property type="term" value="F:mRNA binding"/>
    <property type="evidence" value="ECO:0007669"/>
    <property type="project" value="TreeGrafter"/>
</dbReference>
<reference evidence="9 10" key="1">
    <citation type="submission" date="2024-02" db="EMBL/GenBank/DDBJ databases">
        <title>A chromosome-level genome assembly of Drosophila madeirensis, a fruit fly species endemic to Madeira island.</title>
        <authorList>
            <person name="Tomihara K."/>
            <person name="Llopart A."/>
            <person name="Yamamoto D."/>
        </authorList>
    </citation>
    <scope>NUCLEOTIDE SEQUENCE [LARGE SCALE GENOMIC DNA]</scope>
    <source>
        <strain evidence="9 10">RF1</strain>
    </source>
</reference>
<feature type="region of interest" description="Disordered" evidence="7">
    <location>
        <begin position="211"/>
        <end position="285"/>
    </location>
</feature>
<dbReference type="SMART" id="SM01218">
    <property type="entry name" value="FoP_duplication"/>
    <property type="match status" value="1"/>
</dbReference>
<dbReference type="Proteomes" id="UP001500889">
    <property type="component" value="Chromosome O"/>
</dbReference>
<protein>
    <submittedName>
        <fullName evidence="9">THO complex subunit 4</fullName>
    </submittedName>
</protein>
<evidence type="ECO:0000256" key="2">
    <source>
        <dbReference type="ARBA" id="ARBA00022448"/>
    </source>
</evidence>
<dbReference type="FunFam" id="3.30.70.330:FF:000273">
    <property type="entry name" value="THO complex subunit 4"/>
    <property type="match status" value="1"/>
</dbReference>
<evidence type="ECO:0000313" key="9">
    <source>
        <dbReference type="EMBL" id="BFF89615.1"/>
    </source>
</evidence>
<evidence type="ECO:0000256" key="4">
    <source>
        <dbReference type="ARBA" id="ARBA00022884"/>
    </source>
</evidence>
<feature type="compositionally biased region" description="Basic and acidic residues" evidence="7">
    <location>
        <begin position="1"/>
        <end position="14"/>
    </location>
</feature>
<dbReference type="EMBL" id="AP029263">
    <property type="protein sequence ID" value="BFF89615.1"/>
    <property type="molecule type" value="Genomic_DNA"/>
</dbReference>
<dbReference type="SMART" id="SM00360">
    <property type="entry name" value="RRM"/>
    <property type="match status" value="1"/>
</dbReference>
<keyword evidence="5" id="KW-0539">Nucleus</keyword>
<evidence type="ECO:0000256" key="7">
    <source>
        <dbReference type="SAM" id="MobiDB-lite"/>
    </source>
</evidence>
<dbReference type="InterPro" id="IPR051229">
    <property type="entry name" value="ALYREF_mRNA_export"/>
</dbReference>
<feature type="region of interest" description="Disordered" evidence="7">
    <location>
        <begin position="1"/>
        <end position="89"/>
    </location>
</feature>
<feature type="domain" description="RRM" evidence="8">
    <location>
        <begin position="121"/>
        <end position="198"/>
    </location>
</feature>
<proteinExistence type="predicted"/>
<dbReference type="AlphaFoldDB" id="A0AAU9F446"/>
<evidence type="ECO:0000256" key="6">
    <source>
        <dbReference type="PROSITE-ProRule" id="PRU00176"/>
    </source>
</evidence>
<dbReference type="Pfam" id="PF13865">
    <property type="entry name" value="FoP_duplication"/>
    <property type="match status" value="1"/>
</dbReference>
<evidence type="ECO:0000259" key="8">
    <source>
        <dbReference type="PROSITE" id="PS50102"/>
    </source>
</evidence>
<gene>
    <name evidence="9" type="ORF">DMAD_08325</name>
</gene>
<dbReference type="SUPFAM" id="SSF54928">
    <property type="entry name" value="RNA-binding domain, RBD"/>
    <property type="match status" value="1"/>
</dbReference>
<dbReference type="GO" id="GO:0005634">
    <property type="term" value="C:nucleus"/>
    <property type="evidence" value="ECO:0007669"/>
    <property type="project" value="UniProtKB-SubCell"/>
</dbReference>
<evidence type="ECO:0000313" key="10">
    <source>
        <dbReference type="Proteomes" id="UP001500889"/>
    </source>
</evidence>
<dbReference type="PROSITE" id="PS50102">
    <property type="entry name" value="RRM"/>
    <property type="match status" value="1"/>
</dbReference>
<dbReference type="CDD" id="cd12680">
    <property type="entry name" value="RRM_THOC4"/>
    <property type="match status" value="1"/>
</dbReference>
<comment type="subcellular location">
    <subcellularLocation>
        <location evidence="1">Nucleus</location>
    </subcellularLocation>
</comment>
<feature type="compositionally biased region" description="Low complexity" evidence="7">
    <location>
        <begin position="54"/>
        <end position="63"/>
    </location>
</feature>
<dbReference type="InterPro" id="IPR025715">
    <property type="entry name" value="FoP_C"/>
</dbReference>
<feature type="compositionally biased region" description="Gly residues" evidence="7">
    <location>
        <begin position="64"/>
        <end position="86"/>
    </location>
</feature>
<feature type="compositionally biased region" description="Gly residues" evidence="7">
    <location>
        <begin position="228"/>
        <end position="238"/>
    </location>
</feature>
<evidence type="ECO:0000256" key="5">
    <source>
        <dbReference type="ARBA" id="ARBA00023242"/>
    </source>
</evidence>
<accession>A0AAU9F446</accession>
<keyword evidence="4 6" id="KW-0694">RNA-binding</keyword>
<dbReference type="InterPro" id="IPR012677">
    <property type="entry name" value="Nucleotide-bd_a/b_plait_sf"/>
</dbReference>
<dbReference type="Pfam" id="PF00076">
    <property type="entry name" value="RRM_1"/>
    <property type="match status" value="1"/>
</dbReference>
<keyword evidence="3" id="KW-0509">mRNA transport</keyword>
<name>A0AAU9F446_DROMD</name>
<dbReference type="PANTHER" id="PTHR19965:SF82">
    <property type="entry name" value="THO COMPLEX SUBUNIT 4"/>
    <property type="match status" value="1"/>
</dbReference>
<keyword evidence="10" id="KW-1185">Reference proteome</keyword>
<keyword evidence="2" id="KW-0813">Transport</keyword>
<dbReference type="InterPro" id="IPR000504">
    <property type="entry name" value="RRM_dom"/>
</dbReference>
<sequence>MVDKIEMSLDDIIKSTRTQKKPQGARGGPGGARRPAGQQRFPAGGPRRGGGAGSSPRKPAPASGAGGVLKGRRSGGASGGGGGGGAIQKSKFARGDVNSAWKHDMYDGPKRGAASSGSGPTLLIVNNLDYGVSNTDIKELFNEFGPIKKAAVHYDRSGRSLGTADVIFERRTDAMKAIKQYNGVPLDGRPMTIQLAVSDVNALTRPVASGDIKHRVGGGAGASAPYKRGGGQAGGPRRGGLRRPAPGGGGAAPKPAGGARRERKAPPTAEELDAELDSYINDMKI</sequence>